<comment type="similarity">
    <text evidence="1">Belongs to the non-flavoprotein flavin reductase family.</text>
</comment>
<evidence type="ECO:0000259" key="3">
    <source>
        <dbReference type="SMART" id="SM00903"/>
    </source>
</evidence>
<name>A0AAU7UUG4_9NOCA</name>
<evidence type="ECO:0000256" key="2">
    <source>
        <dbReference type="ARBA" id="ARBA00023002"/>
    </source>
</evidence>
<dbReference type="PANTHER" id="PTHR30466:SF1">
    <property type="entry name" value="FMN REDUCTASE (NADH) RUTF"/>
    <property type="match status" value="1"/>
</dbReference>
<feature type="domain" description="Flavin reductase like" evidence="3">
    <location>
        <begin position="33"/>
        <end position="182"/>
    </location>
</feature>
<dbReference type="Pfam" id="PF01613">
    <property type="entry name" value="Flavin_Reduct"/>
    <property type="match status" value="1"/>
</dbReference>
<keyword evidence="2" id="KW-0560">Oxidoreductase</keyword>
<dbReference type="InterPro" id="IPR002563">
    <property type="entry name" value="Flavin_Rdtase-like_dom"/>
</dbReference>
<dbReference type="SMART" id="SM00903">
    <property type="entry name" value="Flavin_Reduct"/>
    <property type="match status" value="1"/>
</dbReference>
<dbReference type="InterPro" id="IPR012349">
    <property type="entry name" value="Split_barrel_FMN-bd"/>
</dbReference>
<dbReference type="InterPro" id="IPR050268">
    <property type="entry name" value="NADH-dep_flavin_reductase"/>
</dbReference>
<dbReference type="GO" id="GO:0042602">
    <property type="term" value="F:riboflavin reductase (NADPH) activity"/>
    <property type="evidence" value="ECO:0007669"/>
    <property type="project" value="TreeGrafter"/>
</dbReference>
<proteinExistence type="inferred from homology"/>
<gene>
    <name evidence="4" type="ORF">RBB84_17380</name>
</gene>
<dbReference type="AlphaFoldDB" id="A0AAU7UUG4"/>
<sequence length="190" mass="19763">MTAPTDERRAAALRAATKPAPKCLAAPDFAASMRKLASGVVVVTTEVDGQPWGVTLSSVSSFSADPARISLSIKKTTATGAYIAEHEQFGVAILPHAMADLANALAAPGSPKFIPEEHLGEPSPTLTLPVIEGAIYNLECTVAYVVEAIDHLLVIADVVSACAGEHADTVSPLTFFDRTFGSFAAGNSER</sequence>
<dbReference type="SUPFAM" id="SSF50475">
    <property type="entry name" value="FMN-binding split barrel"/>
    <property type="match status" value="1"/>
</dbReference>
<organism evidence="4">
    <name type="scientific">Rhodococcus sp. D-6</name>
    <dbReference type="NCBI Taxonomy" id="1387842"/>
    <lineage>
        <taxon>Bacteria</taxon>
        <taxon>Bacillati</taxon>
        <taxon>Actinomycetota</taxon>
        <taxon>Actinomycetes</taxon>
        <taxon>Mycobacteriales</taxon>
        <taxon>Nocardiaceae</taxon>
        <taxon>Rhodococcus</taxon>
    </lineage>
</organism>
<dbReference type="RefSeq" id="WP_064257543.1">
    <property type="nucleotide sequence ID" value="NZ_CP132970.1"/>
</dbReference>
<evidence type="ECO:0000256" key="1">
    <source>
        <dbReference type="ARBA" id="ARBA00008898"/>
    </source>
</evidence>
<reference evidence="4" key="1">
    <citation type="submission" date="2023-08" db="EMBL/GenBank/DDBJ databases">
        <title>The novel hydrolase IpcH responsible for the initial isoprocarb degradation step in Rhodococcus sp. D-6.</title>
        <authorList>
            <person name="Zhu Q."/>
        </authorList>
    </citation>
    <scope>NUCLEOTIDE SEQUENCE</scope>
    <source>
        <strain evidence="4">D-6</strain>
    </source>
</reference>
<dbReference type="EMBL" id="CP132970">
    <property type="protein sequence ID" value="XBW03055.1"/>
    <property type="molecule type" value="Genomic_DNA"/>
</dbReference>
<dbReference type="PANTHER" id="PTHR30466">
    <property type="entry name" value="FLAVIN REDUCTASE"/>
    <property type="match status" value="1"/>
</dbReference>
<dbReference type="KEGG" id="rhox:RBB84_17380"/>
<accession>A0AAU7UUG4</accession>
<dbReference type="GO" id="GO:0010181">
    <property type="term" value="F:FMN binding"/>
    <property type="evidence" value="ECO:0007669"/>
    <property type="project" value="InterPro"/>
</dbReference>
<protein>
    <submittedName>
        <fullName evidence="4">Flavin reductase family protein</fullName>
    </submittedName>
</protein>
<dbReference type="Gene3D" id="2.30.110.10">
    <property type="entry name" value="Electron Transport, Fmn-binding Protein, Chain A"/>
    <property type="match status" value="1"/>
</dbReference>
<evidence type="ECO:0000313" key="4">
    <source>
        <dbReference type="EMBL" id="XBW03055.1"/>
    </source>
</evidence>